<evidence type="ECO:0000256" key="5">
    <source>
        <dbReference type="ARBA" id="ARBA00022692"/>
    </source>
</evidence>
<dbReference type="Pfam" id="PF13953">
    <property type="entry name" value="PapC_C"/>
    <property type="match status" value="1"/>
</dbReference>
<dbReference type="PANTHER" id="PTHR30451:SF5">
    <property type="entry name" value="SLR0019 PROTEIN"/>
    <property type="match status" value="1"/>
</dbReference>
<evidence type="ECO:0000256" key="9">
    <source>
        <dbReference type="SAM" id="SignalP"/>
    </source>
</evidence>
<evidence type="ECO:0000259" key="10">
    <source>
        <dbReference type="Pfam" id="PF13953"/>
    </source>
</evidence>
<dbReference type="Pfam" id="PF00577">
    <property type="entry name" value="Usher"/>
    <property type="match status" value="1"/>
</dbReference>
<dbReference type="InterPro" id="IPR025885">
    <property type="entry name" value="PapC_N"/>
</dbReference>
<dbReference type="InterPro" id="IPR042186">
    <property type="entry name" value="FimD_plug_dom"/>
</dbReference>
<evidence type="ECO:0000256" key="7">
    <source>
        <dbReference type="ARBA" id="ARBA00023136"/>
    </source>
</evidence>
<organism evidence="12 13">
    <name type="scientific">Morganella psychrotolerans</name>
    <dbReference type="NCBI Taxonomy" id="368603"/>
    <lineage>
        <taxon>Bacteria</taxon>
        <taxon>Pseudomonadati</taxon>
        <taxon>Pseudomonadota</taxon>
        <taxon>Gammaproteobacteria</taxon>
        <taxon>Enterobacterales</taxon>
        <taxon>Morganellaceae</taxon>
        <taxon>Morganella</taxon>
    </lineage>
</organism>
<feature type="domain" description="PapC N-terminal" evidence="11">
    <location>
        <begin position="38"/>
        <end position="183"/>
    </location>
</feature>
<sequence>MISKQKIVMSLLFFPVVVFGETGNSSPESAVDNAGVNYNAGFIQGMSVDLAEYAYGNPVPEGIYTVTVLANEIDRGKQSISFKAESGGKQAQACFSASQISELGIITDARLKGSAENTAAGAAECYPITHYVAYGKAYYNTADLELVLTLPQANMPKGSEGYVDPSRWDAGVTTMFIDYNVNAYANRSKTDGESDTDYSANLNWTLGLNIGEWRFRNRSNSSWTSNGENKTKNVMTYAETDITPLKSRLTLGDVYTSSRVFESYNLRGAILNSDMQMLPDSLSSYKPVISGIAESNARVILKQGGHTIYETTVTPGPFELSDFGALSYSGNIQMVIIEADGREKLQDVVFSAPPMMMYPGVSSYAIQLGVLNESGTDGSPKIAQGEYAYGINNFLSVYTGFQLAEKYHAVVIGNALNTPLGGISLDMTHARSDFGDAIKSGDSFRINYSKLFNATNTNLMLSTYRYSTEGYYTFRDAMYWNQRGGIKALDNYTPGPDEYKNNYYAIGTRAKNQFSINLNQPIWDGAAVNMAASYFDYWGDRPAGTQVSLGYNQMMKYFSYSLVYQRTKTAYDTYDDTYMANVNIPLPQSYGVKPLFSNLYLSAVRNADGKTGFQSSVSGYQGEENELSYSFGGRTNFDSGSEADSLTASASYNTSVAALGSTASMDSRSNRQLSLTANGSIVAHEGGVTLGPSLGGSAFAIVQADGAEGAKFLNGYGTKIDSRGYAIVPNLTAYRENQVALNTRNMEADVDVLDDISTVVPRSGAAVQIKIKTIAGKPVVLIVRDKNGEFLPIGTNVHGSDGEYLTIIGQAGMAYIRGWDGASGALQVKSASVGECHINPDASVASQIASAQDGITQLEVKCI</sequence>
<dbReference type="EMBL" id="VXKB01000001">
    <property type="protein sequence ID" value="KAA8718011.1"/>
    <property type="molecule type" value="Genomic_DNA"/>
</dbReference>
<comment type="similarity">
    <text evidence="2">Belongs to the fimbrial export usher family.</text>
</comment>
<keyword evidence="8" id="KW-0998">Cell outer membrane</keyword>
<evidence type="ECO:0000256" key="8">
    <source>
        <dbReference type="ARBA" id="ARBA00023237"/>
    </source>
</evidence>
<evidence type="ECO:0000256" key="1">
    <source>
        <dbReference type="ARBA" id="ARBA00004571"/>
    </source>
</evidence>
<dbReference type="InterPro" id="IPR043142">
    <property type="entry name" value="PapC-like_C_sf"/>
</dbReference>
<dbReference type="OrthoDB" id="6554712at2"/>
<name>A0A5M9RBJ0_9GAMM</name>
<dbReference type="AlphaFoldDB" id="A0A5M9RBJ0"/>
<keyword evidence="5" id="KW-0812">Transmembrane</keyword>
<evidence type="ECO:0000313" key="12">
    <source>
        <dbReference type="EMBL" id="KAA8718011.1"/>
    </source>
</evidence>
<keyword evidence="6 9" id="KW-0732">Signal</keyword>
<proteinExistence type="inferred from homology"/>
<protein>
    <submittedName>
        <fullName evidence="12">Fimbrial biogenesis outer membrane usher protein</fullName>
    </submittedName>
</protein>
<dbReference type="SUPFAM" id="SSF141729">
    <property type="entry name" value="FimD N-terminal domain-like"/>
    <property type="match status" value="1"/>
</dbReference>
<dbReference type="InterPro" id="IPR025949">
    <property type="entry name" value="PapC-like_C"/>
</dbReference>
<dbReference type="InterPro" id="IPR000015">
    <property type="entry name" value="Fimb_usher"/>
</dbReference>
<comment type="caution">
    <text evidence="12">The sequence shown here is derived from an EMBL/GenBank/DDBJ whole genome shotgun (WGS) entry which is preliminary data.</text>
</comment>
<dbReference type="Pfam" id="PF13954">
    <property type="entry name" value="PapC_N"/>
    <property type="match status" value="1"/>
</dbReference>
<evidence type="ECO:0000256" key="2">
    <source>
        <dbReference type="ARBA" id="ARBA00008064"/>
    </source>
</evidence>
<dbReference type="Gene3D" id="2.60.40.2610">
    <property type="entry name" value="Outer membrane usher protein FimD, plug domain"/>
    <property type="match status" value="1"/>
</dbReference>
<feature type="domain" description="PapC-like C-terminal" evidence="10">
    <location>
        <begin position="783"/>
        <end position="839"/>
    </location>
</feature>
<comment type="subcellular location">
    <subcellularLocation>
        <location evidence="1">Cell outer membrane</location>
        <topology evidence="1">Multi-pass membrane protein</topology>
    </subcellularLocation>
</comment>
<dbReference type="PANTHER" id="PTHR30451">
    <property type="entry name" value="OUTER MEMBRANE USHER PROTEIN"/>
    <property type="match status" value="1"/>
</dbReference>
<evidence type="ECO:0000313" key="13">
    <source>
        <dbReference type="Proteomes" id="UP000322181"/>
    </source>
</evidence>
<gene>
    <name evidence="12" type="ORF">F4V73_09375</name>
</gene>
<dbReference type="GO" id="GO:0015473">
    <property type="term" value="F:fimbrial usher porin activity"/>
    <property type="evidence" value="ECO:0007669"/>
    <property type="project" value="InterPro"/>
</dbReference>
<dbReference type="InterPro" id="IPR037224">
    <property type="entry name" value="PapC_N_sf"/>
</dbReference>
<keyword evidence="7" id="KW-0472">Membrane</keyword>
<evidence type="ECO:0000256" key="3">
    <source>
        <dbReference type="ARBA" id="ARBA00022448"/>
    </source>
</evidence>
<dbReference type="Gene3D" id="2.60.40.2070">
    <property type="match status" value="1"/>
</dbReference>
<dbReference type="Proteomes" id="UP000322181">
    <property type="component" value="Unassembled WGS sequence"/>
</dbReference>
<evidence type="ECO:0000256" key="4">
    <source>
        <dbReference type="ARBA" id="ARBA00022452"/>
    </source>
</evidence>
<dbReference type="Gene3D" id="2.60.40.3110">
    <property type="match status" value="1"/>
</dbReference>
<dbReference type="GO" id="GO:0009279">
    <property type="term" value="C:cell outer membrane"/>
    <property type="evidence" value="ECO:0007669"/>
    <property type="project" value="UniProtKB-SubCell"/>
</dbReference>
<evidence type="ECO:0000259" key="11">
    <source>
        <dbReference type="Pfam" id="PF13954"/>
    </source>
</evidence>
<accession>A0A5M9RBJ0</accession>
<feature type="chain" id="PRO_5024439010" evidence="9">
    <location>
        <begin position="21"/>
        <end position="863"/>
    </location>
</feature>
<dbReference type="GO" id="GO:0009297">
    <property type="term" value="P:pilus assembly"/>
    <property type="evidence" value="ECO:0007669"/>
    <property type="project" value="InterPro"/>
</dbReference>
<reference evidence="12 13" key="1">
    <citation type="submission" date="2019-09" db="EMBL/GenBank/DDBJ databases">
        <title>Draft genome sequence of various Type strains from the CCUG.</title>
        <authorList>
            <person name="Pineiro-Iglesias B."/>
            <person name="Tunovic T."/>
            <person name="Unosson C."/>
            <person name="Inganas E."/>
            <person name="Ohlen M."/>
            <person name="Cardew S."/>
            <person name="Jensie-Markopoulos S."/>
            <person name="Salva-Serra F."/>
            <person name="Jaen-Luchoro D."/>
            <person name="Karlsson R."/>
            <person name="Svensson-Stadler L."/>
            <person name="Chun J."/>
            <person name="Moore E."/>
        </authorList>
    </citation>
    <scope>NUCLEOTIDE SEQUENCE [LARGE SCALE GENOMIC DNA]</scope>
    <source>
        <strain evidence="12 13">CCUG 53682T</strain>
    </source>
</reference>
<feature type="signal peptide" evidence="9">
    <location>
        <begin position="1"/>
        <end position="20"/>
    </location>
</feature>
<evidence type="ECO:0000256" key="6">
    <source>
        <dbReference type="ARBA" id="ARBA00022729"/>
    </source>
</evidence>
<keyword evidence="4" id="KW-1134">Transmembrane beta strand</keyword>
<dbReference type="Gene3D" id="3.10.20.410">
    <property type="match status" value="1"/>
</dbReference>
<keyword evidence="3" id="KW-0813">Transport</keyword>